<dbReference type="Proteomes" id="UP000308600">
    <property type="component" value="Unassembled WGS sequence"/>
</dbReference>
<gene>
    <name evidence="1" type="ORF">BDN72DRAFT_900137</name>
</gene>
<sequence>MLFATPLAFLTVGALLAGGVSAELLGRNSGYGGSGGYGGGGGGGGGGTSDTCGEVNSPLKVPNPHQPGKYTTVGTINACICKSGLPNFITSNSVAISGVALAGNSYVNNAIGDLLNSCGGRQTCSYPPNAVPTCQSSNPCYFSCKNGFVATPSNHPTQCTCPKPYTLCNGQCGTFRGCPSAHPYKRDEYSGHKSRQFECHVGLSACGILGRGPKAWECVDTQHDLESCGGCVMPLAGDLSAGQDCTALPGVSDVSCISGKCVVHRCDAGYEAGVSGDHCEYVEDTDPIRLAIQYGLANAI</sequence>
<keyword evidence="2" id="KW-1185">Reference proteome</keyword>
<proteinExistence type="predicted"/>
<evidence type="ECO:0000313" key="1">
    <source>
        <dbReference type="EMBL" id="TFK66071.1"/>
    </source>
</evidence>
<protein>
    <submittedName>
        <fullName evidence="1">Uncharacterized protein</fullName>
    </submittedName>
</protein>
<evidence type="ECO:0000313" key="2">
    <source>
        <dbReference type="Proteomes" id="UP000308600"/>
    </source>
</evidence>
<organism evidence="1 2">
    <name type="scientific">Pluteus cervinus</name>
    <dbReference type="NCBI Taxonomy" id="181527"/>
    <lineage>
        <taxon>Eukaryota</taxon>
        <taxon>Fungi</taxon>
        <taxon>Dikarya</taxon>
        <taxon>Basidiomycota</taxon>
        <taxon>Agaricomycotina</taxon>
        <taxon>Agaricomycetes</taxon>
        <taxon>Agaricomycetidae</taxon>
        <taxon>Agaricales</taxon>
        <taxon>Pluteineae</taxon>
        <taxon>Pluteaceae</taxon>
        <taxon>Pluteus</taxon>
    </lineage>
</organism>
<reference evidence="1 2" key="1">
    <citation type="journal article" date="2019" name="Nat. Ecol. Evol.">
        <title>Megaphylogeny resolves global patterns of mushroom evolution.</title>
        <authorList>
            <person name="Varga T."/>
            <person name="Krizsan K."/>
            <person name="Foldi C."/>
            <person name="Dima B."/>
            <person name="Sanchez-Garcia M."/>
            <person name="Sanchez-Ramirez S."/>
            <person name="Szollosi G.J."/>
            <person name="Szarkandi J.G."/>
            <person name="Papp V."/>
            <person name="Albert L."/>
            <person name="Andreopoulos W."/>
            <person name="Angelini C."/>
            <person name="Antonin V."/>
            <person name="Barry K.W."/>
            <person name="Bougher N.L."/>
            <person name="Buchanan P."/>
            <person name="Buyck B."/>
            <person name="Bense V."/>
            <person name="Catcheside P."/>
            <person name="Chovatia M."/>
            <person name="Cooper J."/>
            <person name="Damon W."/>
            <person name="Desjardin D."/>
            <person name="Finy P."/>
            <person name="Geml J."/>
            <person name="Haridas S."/>
            <person name="Hughes K."/>
            <person name="Justo A."/>
            <person name="Karasinski D."/>
            <person name="Kautmanova I."/>
            <person name="Kiss B."/>
            <person name="Kocsube S."/>
            <person name="Kotiranta H."/>
            <person name="LaButti K.M."/>
            <person name="Lechner B.E."/>
            <person name="Liimatainen K."/>
            <person name="Lipzen A."/>
            <person name="Lukacs Z."/>
            <person name="Mihaltcheva S."/>
            <person name="Morgado L.N."/>
            <person name="Niskanen T."/>
            <person name="Noordeloos M.E."/>
            <person name="Ohm R.A."/>
            <person name="Ortiz-Santana B."/>
            <person name="Ovrebo C."/>
            <person name="Racz N."/>
            <person name="Riley R."/>
            <person name="Savchenko A."/>
            <person name="Shiryaev A."/>
            <person name="Soop K."/>
            <person name="Spirin V."/>
            <person name="Szebenyi C."/>
            <person name="Tomsovsky M."/>
            <person name="Tulloss R.E."/>
            <person name="Uehling J."/>
            <person name="Grigoriev I.V."/>
            <person name="Vagvolgyi C."/>
            <person name="Papp T."/>
            <person name="Martin F.M."/>
            <person name="Miettinen O."/>
            <person name="Hibbett D.S."/>
            <person name="Nagy L.G."/>
        </authorList>
    </citation>
    <scope>NUCLEOTIDE SEQUENCE [LARGE SCALE GENOMIC DNA]</scope>
    <source>
        <strain evidence="1 2">NL-1719</strain>
    </source>
</reference>
<dbReference type="EMBL" id="ML208416">
    <property type="protein sequence ID" value="TFK66071.1"/>
    <property type="molecule type" value="Genomic_DNA"/>
</dbReference>
<accession>A0ACD3AKL3</accession>
<name>A0ACD3AKL3_9AGAR</name>